<accession>A0ABV9QI20</accession>
<dbReference type="SUPFAM" id="SSF56112">
    <property type="entry name" value="Protein kinase-like (PK-like)"/>
    <property type="match status" value="1"/>
</dbReference>
<reference evidence="2" key="1">
    <citation type="journal article" date="2019" name="Int. J. Syst. Evol. Microbiol.">
        <title>The Global Catalogue of Microorganisms (GCM) 10K type strain sequencing project: providing services to taxonomists for standard genome sequencing and annotation.</title>
        <authorList>
            <consortium name="The Broad Institute Genomics Platform"/>
            <consortium name="The Broad Institute Genome Sequencing Center for Infectious Disease"/>
            <person name="Wu L."/>
            <person name="Ma J."/>
        </authorList>
    </citation>
    <scope>NUCLEOTIDE SEQUENCE [LARGE SCALE GENOMIC DNA]</scope>
    <source>
        <strain evidence="2">CCUG 49452</strain>
    </source>
</reference>
<evidence type="ECO:0000313" key="2">
    <source>
        <dbReference type="Proteomes" id="UP001596001"/>
    </source>
</evidence>
<dbReference type="InterPro" id="IPR027417">
    <property type="entry name" value="P-loop_NTPase"/>
</dbReference>
<organism evidence="1 2">
    <name type="scientific">Giesbergeria sinuosa</name>
    <dbReference type="NCBI Taxonomy" id="80883"/>
    <lineage>
        <taxon>Bacteria</taxon>
        <taxon>Pseudomonadati</taxon>
        <taxon>Pseudomonadota</taxon>
        <taxon>Betaproteobacteria</taxon>
        <taxon>Burkholderiales</taxon>
        <taxon>Comamonadaceae</taxon>
        <taxon>Giesbergeria</taxon>
    </lineage>
</organism>
<sequence length="527" mass="58091">MSEASNLRPLWLNQLLQGTHALAPEATCTETHISWVVLAGGQAVKFKKPLDMGFLNFSTLELRRHACLEELRINARTAPQLYQSVVAVLGPQTSPRLVPLAQLNAQEQTEVLEYGVQMQRFGADQLLAQQLAAGTLHTSHLNALAEQVAQLHRQAAVAPAGSHWGSPMPVRQQSQANLDALARLPLNEADRATLAALSDWTQQEGERLMPLFSQRQTQGHVREGHGDLHLGNLVLLHETPQLFDAIEFSEALRWIDTMADGAFLVMDLHAQGRPDLAWHFLNAWLEQSGDYAGLPLLPWYLVYRALVRAMVAGFRLGQVQSEAAQAEVWQEVRRYMALADQLRQPRARWLWLAHGVSGSGKSRHSAQLVAQRGMVRLRADAERKRLFGLAPTASSAGATPQGIYTPDATQRTYEQLALLAAQVLQAGFPVLVDATFLAQRHRAQLVAVAAQQQVPCRILAFDAPAEVLRERVQRRLAKGGNASEATVEVLQAQLAAREPLDAQEQALAVWADTTQTLDWNALLPGTD</sequence>
<evidence type="ECO:0000313" key="1">
    <source>
        <dbReference type="EMBL" id="MFC4789992.1"/>
    </source>
</evidence>
<dbReference type="RefSeq" id="WP_382433913.1">
    <property type="nucleotide sequence ID" value="NZ_JBHSHJ010000012.1"/>
</dbReference>
<dbReference type="InterPro" id="IPR052732">
    <property type="entry name" value="Cell-binding_unc_protein"/>
</dbReference>
<dbReference type="EMBL" id="JBHSHJ010000012">
    <property type="protein sequence ID" value="MFC4789992.1"/>
    <property type="molecule type" value="Genomic_DNA"/>
</dbReference>
<gene>
    <name evidence="1" type="ORF">ACFO6X_13480</name>
</gene>
<dbReference type="Gene3D" id="3.40.50.300">
    <property type="entry name" value="P-loop containing nucleotide triphosphate hydrolases"/>
    <property type="match status" value="1"/>
</dbReference>
<comment type="caution">
    <text evidence="1">The sequence shown here is derived from an EMBL/GenBank/DDBJ whole genome shotgun (WGS) entry which is preliminary data.</text>
</comment>
<name>A0ABV9QI20_9BURK</name>
<dbReference type="InterPro" id="IPR011009">
    <property type="entry name" value="Kinase-like_dom_sf"/>
</dbReference>
<dbReference type="Proteomes" id="UP001596001">
    <property type="component" value="Unassembled WGS sequence"/>
</dbReference>
<protein>
    <submittedName>
        <fullName evidence="1">AAA family ATPase</fullName>
    </submittedName>
</protein>
<dbReference type="SUPFAM" id="SSF52540">
    <property type="entry name" value="P-loop containing nucleoside triphosphate hydrolases"/>
    <property type="match status" value="1"/>
</dbReference>
<proteinExistence type="predicted"/>
<dbReference type="PANTHER" id="PTHR43883">
    <property type="entry name" value="SLR0207 PROTEIN"/>
    <property type="match status" value="1"/>
</dbReference>
<dbReference type="PANTHER" id="PTHR43883:SF1">
    <property type="entry name" value="GLUCONOKINASE"/>
    <property type="match status" value="1"/>
</dbReference>
<keyword evidence="2" id="KW-1185">Reference proteome</keyword>
<dbReference type="Pfam" id="PF13671">
    <property type="entry name" value="AAA_33"/>
    <property type="match status" value="1"/>
</dbReference>